<dbReference type="AlphaFoldDB" id="A0AAN6M0C1"/>
<comment type="subcellular location">
    <subcellularLocation>
        <location evidence="1">Membrane</location>
        <topology evidence="1">Multi-pass membrane protein</topology>
    </subcellularLocation>
</comment>
<dbReference type="FunFam" id="1.20.1720.10:FF:000012">
    <property type="entry name" value="MFS toxin efflux pump (AflT)"/>
    <property type="match status" value="1"/>
</dbReference>
<keyword evidence="2 6" id="KW-0812">Transmembrane</keyword>
<dbReference type="FunFam" id="1.20.1250.20:FF:000196">
    <property type="entry name" value="MFS toxin efflux pump (AflT)"/>
    <property type="match status" value="1"/>
</dbReference>
<keyword evidence="4 6" id="KW-0472">Membrane</keyword>
<dbReference type="PROSITE" id="PS50850">
    <property type="entry name" value="MFS"/>
    <property type="match status" value="1"/>
</dbReference>
<protein>
    <recommendedName>
        <fullName evidence="7">Major facilitator superfamily (MFS) profile domain-containing protein</fullName>
    </recommendedName>
</protein>
<feature type="transmembrane region" description="Helical" evidence="6">
    <location>
        <begin position="78"/>
        <end position="96"/>
    </location>
</feature>
<gene>
    <name evidence="8" type="ORF">GRF29_44g2525571</name>
</gene>
<evidence type="ECO:0000256" key="5">
    <source>
        <dbReference type="SAM" id="MobiDB-lite"/>
    </source>
</evidence>
<dbReference type="InterPro" id="IPR036259">
    <property type="entry name" value="MFS_trans_sf"/>
</dbReference>
<evidence type="ECO:0000259" key="7">
    <source>
        <dbReference type="PROSITE" id="PS50850"/>
    </source>
</evidence>
<organism evidence="8 9">
    <name type="scientific">Pseudopithomyces chartarum</name>
    <dbReference type="NCBI Taxonomy" id="1892770"/>
    <lineage>
        <taxon>Eukaryota</taxon>
        <taxon>Fungi</taxon>
        <taxon>Dikarya</taxon>
        <taxon>Ascomycota</taxon>
        <taxon>Pezizomycotina</taxon>
        <taxon>Dothideomycetes</taxon>
        <taxon>Pleosporomycetidae</taxon>
        <taxon>Pleosporales</taxon>
        <taxon>Massarineae</taxon>
        <taxon>Didymosphaeriaceae</taxon>
        <taxon>Pseudopithomyces</taxon>
    </lineage>
</organism>
<keyword evidence="3 6" id="KW-1133">Transmembrane helix</keyword>
<accession>A0AAN6M0C1</accession>
<keyword evidence="9" id="KW-1185">Reference proteome</keyword>
<dbReference type="Gene3D" id="1.20.1720.10">
    <property type="entry name" value="Multidrug resistance protein D"/>
    <property type="match status" value="1"/>
</dbReference>
<comment type="caution">
    <text evidence="8">The sequence shown here is derived from an EMBL/GenBank/DDBJ whole genome shotgun (WGS) entry which is preliminary data.</text>
</comment>
<dbReference type="InterPro" id="IPR011701">
    <property type="entry name" value="MFS"/>
</dbReference>
<sequence>MSTATSQNDEKRPLDDKLPDPDDVGTVEYPSNQKRILIMSAVYLAMFFIILASPHLDQNIIATALPRITDQFHSINDVGWYGTSYLLVMASMQLLMGKIYKHYPAKPVFLIGCVFFEIGSAICGAAPNSNTFIGGRAIAGLGSTAMTGGVLVILFYTIPLEQRPIYQGLFGCIFAVGSVVGPLLGGVFVDQLSWRWCFYINLPVGAVSMLVTIFVLKIPDQKLDSPAKGWYGKVKQLDPIGNLVFLPAIICLVLALQWGGVDYSWKNVRIIVLIVLSVVLVAFFIGVQIWKGDAATIPPRIFRNRNVFASVVFGFFNGSVLQTAMYYLPLWFQSIKHASAIHSGVMLLPMILSTVVAMIASGIVLSKMRYFAPFFWLSTILTSIGAGLMATFTPATDHSRWIGYQVIFGFGIGLGAQQPLTLVQTIIAKADVAQGSSFVMFIRFLGAAIFLPVGQTIFINSLVTKLDNLPFIDPKMVVNTGATELVKLASGGDLQKLILDYNDSLVNVFYLITATSVASLLGSCLIKWGKVQPQEENEKASKAAGVFAAEV</sequence>
<feature type="transmembrane region" description="Helical" evidence="6">
    <location>
        <begin position="108"/>
        <end position="127"/>
    </location>
</feature>
<feature type="transmembrane region" description="Helical" evidence="6">
    <location>
        <begin position="401"/>
        <end position="428"/>
    </location>
</feature>
<proteinExistence type="predicted"/>
<evidence type="ECO:0000256" key="4">
    <source>
        <dbReference type="ARBA" id="ARBA00023136"/>
    </source>
</evidence>
<feature type="domain" description="Major facilitator superfamily (MFS) profile" evidence="7">
    <location>
        <begin position="38"/>
        <end position="531"/>
    </location>
</feature>
<reference evidence="8 9" key="1">
    <citation type="submission" date="2021-02" db="EMBL/GenBank/DDBJ databases">
        <title>Genome assembly of Pseudopithomyces chartarum.</title>
        <authorList>
            <person name="Jauregui R."/>
            <person name="Singh J."/>
            <person name="Voisey C."/>
        </authorList>
    </citation>
    <scope>NUCLEOTIDE SEQUENCE [LARGE SCALE GENOMIC DNA]</scope>
    <source>
        <strain evidence="8 9">AGR01</strain>
    </source>
</reference>
<feature type="transmembrane region" description="Helical" evidence="6">
    <location>
        <begin position="133"/>
        <end position="156"/>
    </location>
</feature>
<feature type="transmembrane region" description="Helical" evidence="6">
    <location>
        <begin position="508"/>
        <end position="526"/>
    </location>
</feature>
<feature type="transmembrane region" description="Helical" evidence="6">
    <location>
        <begin position="374"/>
        <end position="395"/>
    </location>
</feature>
<feature type="transmembrane region" description="Helical" evidence="6">
    <location>
        <begin position="270"/>
        <end position="287"/>
    </location>
</feature>
<dbReference type="GO" id="GO:0005886">
    <property type="term" value="C:plasma membrane"/>
    <property type="evidence" value="ECO:0007669"/>
    <property type="project" value="TreeGrafter"/>
</dbReference>
<dbReference type="Proteomes" id="UP001280581">
    <property type="component" value="Unassembled WGS sequence"/>
</dbReference>
<dbReference type="CDD" id="cd17502">
    <property type="entry name" value="MFS_Azr1_MDR_like"/>
    <property type="match status" value="1"/>
</dbReference>
<name>A0AAN6M0C1_9PLEO</name>
<feature type="transmembrane region" description="Helical" evidence="6">
    <location>
        <begin position="36"/>
        <end position="56"/>
    </location>
</feature>
<dbReference type="GO" id="GO:0022857">
    <property type="term" value="F:transmembrane transporter activity"/>
    <property type="evidence" value="ECO:0007669"/>
    <property type="project" value="InterPro"/>
</dbReference>
<dbReference type="PANTHER" id="PTHR23501:SF201">
    <property type="entry name" value="MFS AFLATOXIN EFFLUX PUMP"/>
    <property type="match status" value="1"/>
</dbReference>
<feature type="transmembrane region" description="Helical" evidence="6">
    <location>
        <begin position="440"/>
        <end position="463"/>
    </location>
</feature>
<feature type="region of interest" description="Disordered" evidence="5">
    <location>
        <begin position="1"/>
        <end position="25"/>
    </location>
</feature>
<feature type="compositionally biased region" description="Basic and acidic residues" evidence="5">
    <location>
        <begin position="8"/>
        <end position="20"/>
    </location>
</feature>
<feature type="transmembrane region" description="Helical" evidence="6">
    <location>
        <begin position="168"/>
        <end position="188"/>
    </location>
</feature>
<dbReference type="SUPFAM" id="SSF103473">
    <property type="entry name" value="MFS general substrate transporter"/>
    <property type="match status" value="1"/>
</dbReference>
<evidence type="ECO:0000256" key="1">
    <source>
        <dbReference type="ARBA" id="ARBA00004141"/>
    </source>
</evidence>
<dbReference type="Pfam" id="PF07690">
    <property type="entry name" value="MFS_1"/>
    <property type="match status" value="1"/>
</dbReference>
<evidence type="ECO:0000256" key="2">
    <source>
        <dbReference type="ARBA" id="ARBA00022692"/>
    </source>
</evidence>
<evidence type="ECO:0000313" key="9">
    <source>
        <dbReference type="Proteomes" id="UP001280581"/>
    </source>
</evidence>
<feature type="transmembrane region" description="Helical" evidence="6">
    <location>
        <begin position="307"/>
        <end position="328"/>
    </location>
</feature>
<feature type="transmembrane region" description="Helical" evidence="6">
    <location>
        <begin position="340"/>
        <end position="365"/>
    </location>
</feature>
<feature type="transmembrane region" description="Helical" evidence="6">
    <location>
        <begin position="200"/>
        <end position="219"/>
    </location>
</feature>
<evidence type="ECO:0000313" key="8">
    <source>
        <dbReference type="EMBL" id="KAK3210386.1"/>
    </source>
</evidence>
<dbReference type="Gene3D" id="1.20.1250.20">
    <property type="entry name" value="MFS general substrate transporter like domains"/>
    <property type="match status" value="1"/>
</dbReference>
<evidence type="ECO:0000256" key="3">
    <source>
        <dbReference type="ARBA" id="ARBA00022989"/>
    </source>
</evidence>
<feature type="transmembrane region" description="Helical" evidence="6">
    <location>
        <begin position="240"/>
        <end position="258"/>
    </location>
</feature>
<dbReference type="PANTHER" id="PTHR23501">
    <property type="entry name" value="MAJOR FACILITATOR SUPERFAMILY"/>
    <property type="match status" value="1"/>
</dbReference>
<dbReference type="EMBL" id="WVTA01000005">
    <property type="protein sequence ID" value="KAK3210386.1"/>
    <property type="molecule type" value="Genomic_DNA"/>
</dbReference>
<evidence type="ECO:0000256" key="6">
    <source>
        <dbReference type="SAM" id="Phobius"/>
    </source>
</evidence>
<dbReference type="InterPro" id="IPR020846">
    <property type="entry name" value="MFS_dom"/>
</dbReference>